<gene>
    <name evidence="2" type="ORF">OEZ71_12505</name>
</gene>
<protein>
    <submittedName>
        <fullName evidence="2">Uncharacterized protein</fullName>
    </submittedName>
</protein>
<evidence type="ECO:0000313" key="2">
    <source>
        <dbReference type="EMBL" id="MCV2873116.1"/>
    </source>
</evidence>
<name>A0ABT2ZPP7_9RHOB</name>
<proteinExistence type="predicted"/>
<accession>A0ABT2ZPP7</accession>
<sequence>MTAFGHLWREHRIALLAFVAALVLAVFFGLRLIVFTIYWSDPAHLNQHPEGWMTPGYIARSWDVPREDLRAALGLATEDGRPRTLAEIARSRGMPLPDLIAEVEAALRALRARTE</sequence>
<keyword evidence="1" id="KW-1133">Transmembrane helix</keyword>
<dbReference type="Proteomes" id="UP001652564">
    <property type="component" value="Unassembled WGS sequence"/>
</dbReference>
<keyword evidence="1" id="KW-0812">Transmembrane</keyword>
<comment type="caution">
    <text evidence="2">The sequence shown here is derived from an EMBL/GenBank/DDBJ whole genome shotgun (WGS) entry which is preliminary data.</text>
</comment>
<reference evidence="2 3" key="1">
    <citation type="submission" date="2022-10" db="EMBL/GenBank/DDBJ databases">
        <title>Defluviimonas sp. nov., isolated from ocean surface sediments.</title>
        <authorList>
            <person name="He W."/>
            <person name="Wang L."/>
            <person name="Zhang D.-F."/>
        </authorList>
    </citation>
    <scope>NUCLEOTIDE SEQUENCE [LARGE SCALE GENOMIC DNA]</scope>
    <source>
        <strain evidence="2 3">WL0050</strain>
    </source>
</reference>
<feature type="transmembrane region" description="Helical" evidence="1">
    <location>
        <begin position="12"/>
        <end position="39"/>
    </location>
</feature>
<organism evidence="2 3">
    <name type="scientific">Albidovulum litorale</name>
    <dbReference type="NCBI Taxonomy" id="2984134"/>
    <lineage>
        <taxon>Bacteria</taxon>
        <taxon>Pseudomonadati</taxon>
        <taxon>Pseudomonadota</taxon>
        <taxon>Alphaproteobacteria</taxon>
        <taxon>Rhodobacterales</taxon>
        <taxon>Paracoccaceae</taxon>
        <taxon>Albidovulum</taxon>
    </lineage>
</organism>
<evidence type="ECO:0000256" key="1">
    <source>
        <dbReference type="SAM" id="Phobius"/>
    </source>
</evidence>
<evidence type="ECO:0000313" key="3">
    <source>
        <dbReference type="Proteomes" id="UP001652564"/>
    </source>
</evidence>
<keyword evidence="1" id="KW-0472">Membrane</keyword>
<dbReference type="EMBL" id="JAOWKZ010000003">
    <property type="protein sequence ID" value="MCV2873116.1"/>
    <property type="molecule type" value="Genomic_DNA"/>
</dbReference>
<keyword evidence="3" id="KW-1185">Reference proteome</keyword>
<dbReference type="RefSeq" id="WP_263740328.1">
    <property type="nucleotide sequence ID" value="NZ_JAOWKZ010000003.1"/>
</dbReference>